<proteinExistence type="predicted"/>
<keyword evidence="3" id="KW-1185">Reference proteome</keyword>
<comment type="caution">
    <text evidence="2">The sequence shown here is derived from an EMBL/GenBank/DDBJ whole genome shotgun (WGS) entry which is preliminary data.</text>
</comment>
<name>A0AAD5I9Z6_ACENE</name>
<evidence type="ECO:0000313" key="2">
    <source>
        <dbReference type="EMBL" id="KAI9156681.1"/>
    </source>
</evidence>
<reference evidence="2" key="1">
    <citation type="journal article" date="2022" name="Plant J.">
        <title>Strategies of tolerance reflected in two North American maple genomes.</title>
        <authorList>
            <person name="McEvoy S.L."/>
            <person name="Sezen U.U."/>
            <person name="Trouern-Trend A."/>
            <person name="McMahon S.M."/>
            <person name="Schaberg P.G."/>
            <person name="Yang J."/>
            <person name="Wegrzyn J.L."/>
            <person name="Swenson N.G."/>
        </authorList>
    </citation>
    <scope>NUCLEOTIDE SEQUENCE</scope>
    <source>
        <strain evidence="2">91603</strain>
    </source>
</reference>
<feature type="region of interest" description="Disordered" evidence="1">
    <location>
        <begin position="42"/>
        <end position="84"/>
    </location>
</feature>
<protein>
    <submittedName>
        <fullName evidence="2">Uncharacterized protein</fullName>
    </submittedName>
</protein>
<gene>
    <name evidence="2" type="ORF">LWI28_010505</name>
</gene>
<reference evidence="2" key="2">
    <citation type="submission" date="2023-02" db="EMBL/GenBank/DDBJ databases">
        <authorList>
            <person name="Swenson N.G."/>
            <person name="Wegrzyn J.L."/>
            <person name="Mcevoy S.L."/>
        </authorList>
    </citation>
    <scope>NUCLEOTIDE SEQUENCE</scope>
    <source>
        <strain evidence="2">91603</strain>
        <tissue evidence="2">Leaf</tissue>
    </source>
</reference>
<sequence>MEAIPDLADMVRKRRRGRKGYGFPRLTRWYCRKKPPHLEQKFIDETSEQQVDDKQVNAQEGEVDVEDEQVDTHQGVDNQNDEEQ</sequence>
<evidence type="ECO:0000256" key="1">
    <source>
        <dbReference type="SAM" id="MobiDB-lite"/>
    </source>
</evidence>
<dbReference type="AlphaFoldDB" id="A0AAD5I9Z6"/>
<dbReference type="EMBL" id="JAJSOW010000107">
    <property type="protein sequence ID" value="KAI9156681.1"/>
    <property type="molecule type" value="Genomic_DNA"/>
</dbReference>
<dbReference type="Proteomes" id="UP001064489">
    <property type="component" value="Chromosome 12"/>
</dbReference>
<evidence type="ECO:0000313" key="3">
    <source>
        <dbReference type="Proteomes" id="UP001064489"/>
    </source>
</evidence>
<organism evidence="2 3">
    <name type="scientific">Acer negundo</name>
    <name type="common">Box elder</name>
    <dbReference type="NCBI Taxonomy" id="4023"/>
    <lineage>
        <taxon>Eukaryota</taxon>
        <taxon>Viridiplantae</taxon>
        <taxon>Streptophyta</taxon>
        <taxon>Embryophyta</taxon>
        <taxon>Tracheophyta</taxon>
        <taxon>Spermatophyta</taxon>
        <taxon>Magnoliopsida</taxon>
        <taxon>eudicotyledons</taxon>
        <taxon>Gunneridae</taxon>
        <taxon>Pentapetalae</taxon>
        <taxon>rosids</taxon>
        <taxon>malvids</taxon>
        <taxon>Sapindales</taxon>
        <taxon>Sapindaceae</taxon>
        <taxon>Hippocastanoideae</taxon>
        <taxon>Acereae</taxon>
        <taxon>Acer</taxon>
    </lineage>
</organism>
<accession>A0AAD5I9Z6</accession>